<proteinExistence type="predicted"/>
<feature type="compositionally biased region" description="Low complexity" evidence="1">
    <location>
        <begin position="123"/>
        <end position="134"/>
    </location>
</feature>
<gene>
    <name evidence="2" type="ORF">GMJLKIPL_4100</name>
</gene>
<evidence type="ECO:0000313" key="2">
    <source>
        <dbReference type="EMBL" id="GJE02156.1"/>
    </source>
</evidence>
<dbReference type="Proteomes" id="UP001055153">
    <property type="component" value="Unassembled WGS sequence"/>
</dbReference>
<feature type="compositionally biased region" description="Low complexity" evidence="1">
    <location>
        <begin position="82"/>
        <end position="116"/>
    </location>
</feature>
<keyword evidence="3" id="KW-1185">Reference proteome</keyword>
<feature type="region of interest" description="Disordered" evidence="1">
    <location>
        <begin position="82"/>
        <end position="140"/>
    </location>
</feature>
<accession>A0ABQ4SG00</accession>
<dbReference type="RefSeq" id="WP_238237611.1">
    <property type="nucleotide sequence ID" value="NZ_BPQQ01000048.1"/>
</dbReference>
<evidence type="ECO:0000313" key="3">
    <source>
        <dbReference type="Proteomes" id="UP001055153"/>
    </source>
</evidence>
<reference evidence="2" key="1">
    <citation type="journal article" date="2021" name="Front. Microbiol.">
        <title>Comprehensive Comparative Genomics and Phenotyping of Methylobacterium Species.</title>
        <authorList>
            <person name="Alessa O."/>
            <person name="Ogura Y."/>
            <person name="Fujitani Y."/>
            <person name="Takami H."/>
            <person name="Hayashi T."/>
            <person name="Sahin N."/>
            <person name="Tani A."/>
        </authorList>
    </citation>
    <scope>NUCLEOTIDE SEQUENCE</scope>
    <source>
        <strain evidence="2">DSM 17168</strain>
    </source>
</reference>
<dbReference type="EMBL" id="BPQQ01000048">
    <property type="protein sequence ID" value="GJE02156.1"/>
    <property type="molecule type" value="Genomic_DNA"/>
</dbReference>
<organism evidence="2 3">
    <name type="scientific">Methylobacterium isbiliense</name>
    <dbReference type="NCBI Taxonomy" id="315478"/>
    <lineage>
        <taxon>Bacteria</taxon>
        <taxon>Pseudomonadati</taxon>
        <taxon>Pseudomonadota</taxon>
        <taxon>Alphaproteobacteria</taxon>
        <taxon>Hyphomicrobiales</taxon>
        <taxon>Methylobacteriaceae</taxon>
        <taxon>Methylobacterium</taxon>
    </lineage>
</organism>
<name>A0ABQ4SG00_9HYPH</name>
<evidence type="ECO:0000256" key="1">
    <source>
        <dbReference type="SAM" id="MobiDB-lite"/>
    </source>
</evidence>
<reference evidence="2" key="2">
    <citation type="submission" date="2021-08" db="EMBL/GenBank/DDBJ databases">
        <authorList>
            <person name="Tani A."/>
            <person name="Ola A."/>
            <person name="Ogura Y."/>
            <person name="Katsura K."/>
            <person name="Hayashi T."/>
        </authorList>
    </citation>
    <scope>NUCLEOTIDE SEQUENCE</scope>
    <source>
        <strain evidence="2">DSM 17168</strain>
    </source>
</reference>
<comment type="caution">
    <text evidence="2">The sequence shown here is derived from an EMBL/GenBank/DDBJ whole genome shotgun (WGS) entry which is preliminary data.</text>
</comment>
<protein>
    <submittedName>
        <fullName evidence="2">Uncharacterized protein</fullName>
    </submittedName>
</protein>
<sequence length="212" mass="20750">MGRMRAGLLAAAIGLGTAVPAEAFWVARGWRGVTVGGFRAPLAAREAILARCWRCAPIAAAAAGAAGGAVAVAAAPAAEATPAEATPAEATPAEATPAKRATAAAKPAAGPSAETPSGGGSAAAGPSAATAPAGRTQVAQANSASTHCAAGLPAESKMIYDAALRNMKSLETLRDTVVAETRSLVETGRIPEAEARPAAEKAGTCLRLLAHP</sequence>